<dbReference type="Pfam" id="PF14301">
    <property type="entry name" value="DUF4376"/>
    <property type="match status" value="1"/>
</dbReference>
<proteinExistence type="predicted"/>
<feature type="domain" description="DUF4376" evidence="1">
    <location>
        <begin position="93"/>
        <end position="199"/>
    </location>
</feature>
<organism evidence="2 3">
    <name type="scientific">Bariatricus massiliensis</name>
    <dbReference type="NCBI Taxonomy" id="1745713"/>
    <lineage>
        <taxon>Bacteria</taxon>
        <taxon>Bacillati</taxon>
        <taxon>Bacillota</taxon>
        <taxon>Clostridia</taxon>
        <taxon>Lachnospirales</taxon>
        <taxon>Lachnospiraceae</taxon>
        <taxon>Bariatricus</taxon>
    </lineage>
</organism>
<dbReference type="Proteomes" id="UP001299546">
    <property type="component" value="Unassembled WGS sequence"/>
</dbReference>
<protein>
    <recommendedName>
        <fullName evidence="1">DUF4376 domain-containing protein</fullName>
    </recommendedName>
</protein>
<dbReference type="InterPro" id="IPR025484">
    <property type="entry name" value="DUF4376"/>
</dbReference>
<evidence type="ECO:0000259" key="1">
    <source>
        <dbReference type="Pfam" id="PF14301"/>
    </source>
</evidence>
<dbReference type="EMBL" id="JAJCIS010000002">
    <property type="protein sequence ID" value="MCB7386376.1"/>
    <property type="molecule type" value="Genomic_DNA"/>
</dbReference>
<evidence type="ECO:0000313" key="3">
    <source>
        <dbReference type="Proteomes" id="UP001299546"/>
    </source>
</evidence>
<comment type="caution">
    <text evidence="2">The sequence shown here is derived from an EMBL/GenBank/DDBJ whole genome shotgun (WGS) entry which is preliminary data.</text>
</comment>
<reference evidence="2 3" key="1">
    <citation type="submission" date="2021-10" db="EMBL/GenBank/DDBJ databases">
        <title>Collection of gut derived symbiotic bacterial strains cultured from healthy donors.</title>
        <authorList>
            <person name="Lin H."/>
            <person name="Littmann E."/>
            <person name="Kohout C."/>
            <person name="Pamer E.G."/>
        </authorList>
    </citation>
    <scope>NUCLEOTIDE SEQUENCE [LARGE SCALE GENOMIC DNA]</scope>
    <source>
        <strain evidence="2 3">DFI.1.165</strain>
    </source>
</reference>
<evidence type="ECO:0000313" key="2">
    <source>
        <dbReference type="EMBL" id="MCB7386376.1"/>
    </source>
</evidence>
<keyword evidence="3" id="KW-1185">Reference proteome</keyword>
<dbReference type="RefSeq" id="WP_066737055.1">
    <property type="nucleotide sequence ID" value="NZ_JAJCIQ010000002.1"/>
</dbReference>
<accession>A0ABS8DD84</accession>
<sequence length="227" mass="25530">MKNIRFLDANEIVYGEVEKLSPHTVKITGEISPNISGFRLELDSGAVYGKYDGFTTLFKEIEGGFILSDDGSIYVEPEPMPEPEPVPEQTLEEVQEAKVAEMNDAQQKMIQEGINVTLTNGTIEHFTLTDHDQTSLVGLQAQVLAGEENIPWHTSDETEHCKFYSNADMELITAAAMAYVTWHVTYFRDLRIYIRSLADKATIESIRYGVEIPDKYKSDVLKAMEVA</sequence>
<gene>
    <name evidence="2" type="ORF">LIZ65_03660</name>
</gene>
<name>A0ABS8DD84_9FIRM</name>